<feature type="domain" description="Methyltransferase" evidence="1">
    <location>
        <begin position="42"/>
        <end position="116"/>
    </location>
</feature>
<proteinExistence type="predicted"/>
<dbReference type="InterPro" id="IPR029063">
    <property type="entry name" value="SAM-dependent_MTases_sf"/>
</dbReference>
<dbReference type="Proteomes" id="UP001205609">
    <property type="component" value="Unassembled WGS sequence"/>
</dbReference>
<dbReference type="EMBL" id="JANUXY010000006">
    <property type="protein sequence ID" value="MCS4486730.1"/>
    <property type="molecule type" value="Genomic_DNA"/>
</dbReference>
<name>A0ABT2F2P3_9STAP</name>
<dbReference type="GO" id="GO:0008168">
    <property type="term" value="F:methyltransferase activity"/>
    <property type="evidence" value="ECO:0007669"/>
    <property type="project" value="UniProtKB-KW"/>
</dbReference>
<evidence type="ECO:0000313" key="2">
    <source>
        <dbReference type="EMBL" id="MCS4486730.1"/>
    </source>
</evidence>
<keyword evidence="2" id="KW-0808">Transferase</keyword>
<reference evidence="2 3" key="1">
    <citation type="journal article" date="2023" name="Int. J. Syst. Evol. Microbiol.">
        <title>Streptococcus sciuri sp. nov., Staphylococcus marylandisciuri sp. nov. and Staphylococcus americanisciuri sp. nov., isolated from faeces of eastern grey squirrel (Sciurus carolinensis).</title>
        <authorList>
            <person name="Volokhov D.V."/>
            <person name="Zagorodnyaya T.A."/>
            <person name="Furtak V.A."/>
            <person name="Nattanmai G."/>
            <person name="Randall L."/>
            <person name="Jose S."/>
            <person name="Gao Y."/>
            <person name="Eisenberg T."/>
            <person name="Delmonte P."/>
            <person name="Blom J."/>
            <person name="Mitchell K.K."/>
        </authorList>
    </citation>
    <scope>NUCLEOTIDE SEQUENCE [LARGE SCALE GENOMIC DNA]</scope>
    <source>
        <strain evidence="2 3">GRT3</strain>
    </source>
</reference>
<keyword evidence="3" id="KW-1185">Reference proteome</keyword>
<protein>
    <submittedName>
        <fullName evidence="2">Class I SAM-dependent methyltransferase</fullName>
    </submittedName>
</protein>
<comment type="caution">
    <text evidence="2">The sequence shown here is derived from an EMBL/GenBank/DDBJ whole genome shotgun (WGS) entry which is preliminary data.</text>
</comment>
<dbReference type="InterPro" id="IPR041698">
    <property type="entry name" value="Methyltransf_25"/>
</dbReference>
<dbReference type="Pfam" id="PF13649">
    <property type="entry name" value="Methyltransf_25"/>
    <property type="match status" value="1"/>
</dbReference>
<organism evidence="2 3">
    <name type="scientific">Staphylococcus americanisciuri</name>
    <dbReference type="NCBI Taxonomy" id="2973940"/>
    <lineage>
        <taxon>Bacteria</taxon>
        <taxon>Bacillati</taxon>
        <taxon>Bacillota</taxon>
        <taxon>Bacilli</taxon>
        <taxon>Bacillales</taxon>
        <taxon>Staphylococcaceae</taxon>
        <taxon>Staphylococcus</taxon>
    </lineage>
</organism>
<dbReference type="GO" id="GO:0032259">
    <property type="term" value="P:methylation"/>
    <property type="evidence" value="ECO:0007669"/>
    <property type="project" value="UniProtKB-KW"/>
</dbReference>
<evidence type="ECO:0000259" key="1">
    <source>
        <dbReference type="Pfam" id="PF13649"/>
    </source>
</evidence>
<keyword evidence="2" id="KW-0489">Methyltransferase</keyword>
<sequence length="133" mass="15251">MGNIDLEIYEKHMQSDNVFQLQTLNLITKEQVNAYNNKTIGILGVAGGNGLEHIELANINKVYGFDINKNYLDICQRRFSYMQDKLSLIQKDFTQKDFVLSATDLLIANMIIEYIGILKFTELINKNKTNISL</sequence>
<evidence type="ECO:0000313" key="3">
    <source>
        <dbReference type="Proteomes" id="UP001205609"/>
    </source>
</evidence>
<dbReference type="Gene3D" id="3.40.50.150">
    <property type="entry name" value="Vaccinia Virus protein VP39"/>
    <property type="match status" value="1"/>
</dbReference>
<dbReference type="RefSeq" id="WP_259200247.1">
    <property type="nucleotide sequence ID" value="NZ_JANUXY010000006.1"/>
</dbReference>
<dbReference type="SUPFAM" id="SSF53335">
    <property type="entry name" value="S-adenosyl-L-methionine-dependent methyltransferases"/>
    <property type="match status" value="1"/>
</dbReference>
<gene>
    <name evidence="2" type="ORF">NXS11_07445</name>
</gene>
<accession>A0ABT2F2P3</accession>